<protein>
    <submittedName>
        <fullName evidence="1">Uncharacterized protein</fullName>
    </submittedName>
</protein>
<organism evidence="1">
    <name type="scientific">bioreactor metagenome</name>
    <dbReference type="NCBI Taxonomy" id="1076179"/>
    <lineage>
        <taxon>unclassified sequences</taxon>
        <taxon>metagenomes</taxon>
        <taxon>ecological metagenomes</taxon>
    </lineage>
</organism>
<name>A0A644ZJE3_9ZZZZ</name>
<gene>
    <name evidence="1" type="ORF">SDC9_87608</name>
</gene>
<sequence>MRIVRLDRLVGREQFFGGFAAADVALKVVDFRADLLQIRSFVHHIRNGYIFVLCRCRRRSARCNSFLAADGCRTNRF</sequence>
<comment type="caution">
    <text evidence="1">The sequence shown here is derived from an EMBL/GenBank/DDBJ whole genome shotgun (WGS) entry which is preliminary data.</text>
</comment>
<accession>A0A644ZJE3</accession>
<evidence type="ECO:0000313" key="1">
    <source>
        <dbReference type="EMBL" id="MPM40959.1"/>
    </source>
</evidence>
<dbReference type="AlphaFoldDB" id="A0A644ZJE3"/>
<proteinExistence type="predicted"/>
<dbReference type="EMBL" id="VSSQ01009193">
    <property type="protein sequence ID" value="MPM40959.1"/>
    <property type="molecule type" value="Genomic_DNA"/>
</dbReference>
<reference evidence="1" key="1">
    <citation type="submission" date="2019-08" db="EMBL/GenBank/DDBJ databases">
        <authorList>
            <person name="Kucharzyk K."/>
            <person name="Murdoch R.W."/>
            <person name="Higgins S."/>
            <person name="Loffler F."/>
        </authorList>
    </citation>
    <scope>NUCLEOTIDE SEQUENCE</scope>
</reference>